<dbReference type="GO" id="GO:0004252">
    <property type="term" value="F:serine-type endopeptidase activity"/>
    <property type="evidence" value="ECO:0007669"/>
    <property type="project" value="InterPro"/>
</dbReference>
<dbReference type="AlphaFoldDB" id="A0AAW0IQB2"/>
<dbReference type="Gene3D" id="3.50.30.30">
    <property type="match status" value="1"/>
</dbReference>
<keyword evidence="5" id="KW-1185">Reference proteome</keyword>
<dbReference type="GO" id="GO:0006508">
    <property type="term" value="P:proteolysis"/>
    <property type="evidence" value="ECO:0007669"/>
    <property type="project" value="UniProtKB-KW"/>
</dbReference>
<evidence type="ECO:0000256" key="3">
    <source>
        <dbReference type="ARBA" id="ARBA00022825"/>
    </source>
</evidence>
<keyword evidence="3" id="KW-0720">Serine protease</keyword>
<name>A0AAW0IQB2_QUESU</name>
<dbReference type="Gene3D" id="3.40.50.200">
    <property type="entry name" value="Peptidase S8/S53 domain"/>
    <property type="match status" value="1"/>
</dbReference>
<evidence type="ECO:0000256" key="1">
    <source>
        <dbReference type="ARBA" id="ARBA00022670"/>
    </source>
</evidence>
<evidence type="ECO:0000256" key="2">
    <source>
        <dbReference type="ARBA" id="ARBA00022801"/>
    </source>
</evidence>
<dbReference type="SUPFAM" id="SSF52743">
    <property type="entry name" value="Subtilisin-like"/>
    <property type="match status" value="1"/>
</dbReference>
<gene>
    <name evidence="4" type="ORF">CFP56_044142</name>
</gene>
<reference evidence="4 5" key="1">
    <citation type="journal article" date="2018" name="Sci. Data">
        <title>The draft genome sequence of cork oak.</title>
        <authorList>
            <person name="Ramos A.M."/>
            <person name="Usie A."/>
            <person name="Barbosa P."/>
            <person name="Barros P.M."/>
            <person name="Capote T."/>
            <person name="Chaves I."/>
            <person name="Simoes F."/>
            <person name="Abreu I."/>
            <person name="Carrasquinho I."/>
            <person name="Faro C."/>
            <person name="Guimaraes J.B."/>
            <person name="Mendonca D."/>
            <person name="Nobrega F."/>
            <person name="Rodrigues L."/>
            <person name="Saibo N.J.M."/>
            <person name="Varela M.C."/>
            <person name="Egas C."/>
            <person name="Matos J."/>
            <person name="Miguel C.M."/>
            <person name="Oliveira M.M."/>
            <person name="Ricardo C.P."/>
            <person name="Goncalves S."/>
        </authorList>
    </citation>
    <scope>NUCLEOTIDE SEQUENCE [LARGE SCALE GENOMIC DNA]</scope>
    <source>
        <strain evidence="5">cv. HL8</strain>
    </source>
</reference>
<sequence>VACRLYLYEDHPPFAEPSEEVSSVYLTHKVAKAIVELKFILFCFYNENCDNEKTIKATIGISNRVDNLNPNKVVHFSGRRSSPNAKEILKVSIKGVACRLYLYEDHPPFAEPSEEVSSVYLTHKVAKAIVELKFILFCFYNENCDNEKTIKATIGISNRVDNLNPNKVVHFSGRRSSPNAKEILKYIFLFKMIIIFHYLFSIKSDICAPGVEVCVPDIHHELNDQCYIVDGTSFACPLVVAKASLIKKKLENEPNFSLAWMLSALMTTDKGIYLFFSL</sequence>
<dbReference type="InterPro" id="IPR036852">
    <property type="entry name" value="Peptidase_S8/S53_dom_sf"/>
</dbReference>
<keyword evidence="1" id="KW-0645">Protease</keyword>
<dbReference type="PROSITE" id="PS00138">
    <property type="entry name" value="SUBTILASE_SER"/>
    <property type="match status" value="1"/>
</dbReference>
<comment type="caution">
    <text evidence="4">The sequence shown here is derived from an EMBL/GenBank/DDBJ whole genome shotgun (WGS) entry which is preliminary data.</text>
</comment>
<feature type="non-terminal residue" evidence="4">
    <location>
        <position position="1"/>
    </location>
</feature>
<dbReference type="EMBL" id="PKMF04000944">
    <property type="protein sequence ID" value="KAK7816386.1"/>
    <property type="molecule type" value="Genomic_DNA"/>
</dbReference>
<dbReference type="Proteomes" id="UP000237347">
    <property type="component" value="Unassembled WGS sequence"/>
</dbReference>
<evidence type="ECO:0000313" key="4">
    <source>
        <dbReference type="EMBL" id="KAK7816386.1"/>
    </source>
</evidence>
<dbReference type="InterPro" id="IPR023828">
    <property type="entry name" value="Peptidase_S8_Ser-AS"/>
</dbReference>
<evidence type="ECO:0000313" key="5">
    <source>
        <dbReference type="Proteomes" id="UP000237347"/>
    </source>
</evidence>
<keyword evidence="2" id="KW-0378">Hydrolase</keyword>
<organism evidence="4 5">
    <name type="scientific">Quercus suber</name>
    <name type="common">Cork oak</name>
    <dbReference type="NCBI Taxonomy" id="58331"/>
    <lineage>
        <taxon>Eukaryota</taxon>
        <taxon>Viridiplantae</taxon>
        <taxon>Streptophyta</taxon>
        <taxon>Embryophyta</taxon>
        <taxon>Tracheophyta</taxon>
        <taxon>Spermatophyta</taxon>
        <taxon>Magnoliopsida</taxon>
        <taxon>eudicotyledons</taxon>
        <taxon>Gunneridae</taxon>
        <taxon>Pentapetalae</taxon>
        <taxon>rosids</taxon>
        <taxon>fabids</taxon>
        <taxon>Fagales</taxon>
        <taxon>Fagaceae</taxon>
        <taxon>Quercus</taxon>
    </lineage>
</organism>
<accession>A0AAW0IQB2</accession>
<protein>
    <submittedName>
        <fullName evidence="4">Uncharacterized protein</fullName>
    </submittedName>
</protein>
<proteinExistence type="predicted"/>